<name>A0A833VEX6_9POAL</name>
<feature type="domain" description="HMG box" evidence="6">
    <location>
        <begin position="32"/>
        <end position="101"/>
    </location>
</feature>
<dbReference type="InterPro" id="IPR027417">
    <property type="entry name" value="P-loop_NTPase"/>
</dbReference>
<keyword evidence="2" id="KW-0378">Hydrolase</keyword>
<dbReference type="Pfam" id="PF00505">
    <property type="entry name" value="HMG_box"/>
    <property type="match status" value="1"/>
</dbReference>
<reference evidence="7" key="1">
    <citation type="submission" date="2020-01" db="EMBL/GenBank/DDBJ databases">
        <title>Genome sequence of Kobresia littledalei, the first chromosome-level genome in the family Cyperaceae.</title>
        <authorList>
            <person name="Qu G."/>
        </authorList>
    </citation>
    <scope>NUCLEOTIDE SEQUENCE</scope>
    <source>
        <strain evidence="7">C.B.Clarke</strain>
        <tissue evidence="7">Leaf</tissue>
    </source>
</reference>
<gene>
    <name evidence="7" type="ORF">FCM35_KLT14371</name>
</gene>
<feature type="region of interest" description="Disordered" evidence="5">
    <location>
        <begin position="100"/>
        <end position="125"/>
    </location>
</feature>
<feature type="DNA-binding region" description="HMG box" evidence="4">
    <location>
        <begin position="32"/>
        <end position="101"/>
    </location>
</feature>
<evidence type="ECO:0000256" key="1">
    <source>
        <dbReference type="ARBA" id="ARBA00022741"/>
    </source>
</evidence>
<dbReference type="SUPFAM" id="SSF52540">
    <property type="entry name" value="P-loop containing nucleoside triphosphate hydrolases"/>
    <property type="match status" value="1"/>
</dbReference>
<feature type="compositionally biased region" description="Acidic residues" evidence="5">
    <location>
        <begin position="116"/>
        <end position="125"/>
    </location>
</feature>
<dbReference type="InterPro" id="IPR004948">
    <property type="entry name" value="Nuc-triphosphatase_THEP1"/>
</dbReference>
<dbReference type="GO" id="GO:0005524">
    <property type="term" value="F:ATP binding"/>
    <property type="evidence" value="ECO:0007669"/>
    <property type="project" value="UniProtKB-KW"/>
</dbReference>
<evidence type="ECO:0000313" key="7">
    <source>
        <dbReference type="EMBL" id="KAF3321118.1"/>
    </source>
</evidence>
<dbReference type="OrthoDB" id="446244at2759"/>
<dbReference type="AlphaFoldDB" id="A0A833VEX6"/>
<evidence type="ECO:0000256" key="3">
    <source>
        <dbReference type="ARBA" id="ARBA00022840"/>
    </source>
</evidence>
<sequence>MKETKSRAVAGSKADAKLGVQKGKNAAKGAKLKRPPSAFFVFMEKFRAEYKASHPNNKSVATVGKAAGAKWKSMSEEEKASFVEKAAKLKAEYEKVKARQEEEAVDAASDKSKSEVEEEGENEDEVCSVLQGEVREGSDRVGFEVVTLDGRHGPLASSKISNEESLSWPTVGEYKVDVQPFESLVLSELQVKEGIDLFIIDEVGKMQLRCRTFFQSVLRVLESNIPILASITKPPYARDVPAVGYFREHPGAVVYALNAANRDKTREKVYDAKSVKLRFYFVSFALVPGALIESC</sequence>
<dbReference type="Gene3D" id="1.10.30.10">
    <property type="entry name" value="High mobility group box domain"/>
    <property type="match status" value="1"/>
</dbReference>
<keyword evidence="4" id="KW-0539">Nucleus</keyword>
<dbReference type="EMBL" id="SWLB01000027">
    <property type="protein sequence ID" value="KAF3321118.1"/>
    <property type="molecule type" value="Genomic_DNA"/>
</dbReference>
<dbReference type="SUPFAM" id="SSF47095">
    <property type="entry name" value="HMG-box"/>
    <property type="match status" value="1"/>
</dbReference>
<dbReference type="GO" id="GO:0017111">
    <property type="term" value="F:ribonucleoside triphosphate phosphatase activity"/>
    <property type="evidence" value="ECO:0007669"/>
    <property type="project" value="InterPro"/>
</dbReference>
<dbReference type="Pfam" id="PF03266">
    <property type="entry name" value="NTPase_1"/>
    <property type="match status" value="1"/>
</dbReference>
<dbReference type="CDD" id="cd22005">
    <property type="entry name" value="HMG-box_AtHMGB1-like"/>
    <property type="match status" value="1"/>
</dbReference>
<dbReference type="Proteomes" id="UP000623129">
    <property type="component" value="Unassembled WGS sequence"/>
</dbReference>
<dbReference type="Gene3D" id="3.40.50.300">
    <property type="entry name" value="P-loop containing nucleotide triphosphate hydrolases"/>
    <property type="match status" value="1"/>
</dbReference>
<dbReference type="PROSITE" id="PS50118">
    <property type="entry name" value="HMG_BOX_2"/>
    <property type="match status" value="1"/>
</dbReference>
<evidence type="ECO:0000259" key="6">
    <source>
        <dbReference type="PROSITE" id="PS50118"/>
    </source>
</evidence>
<feature type="compositionally biased region" description="Low complexity" evidence="5">
    <location>
        <begin position="19"/>
        <end position="29"/>
    </location>
</feature>
<keyword evidence="8" id="KW-1185">Reference proteome</keyword>
<keyword evidence="4" id="KW-0238">DNA-binding</keyword>
<dbReference type="GO" id="GO:0003677">
    <property type="term" value="F:DNA binding"/>
    <property type="evidence" value="ECO:0007669"/>
    <property type="project" value="UniProtKB-UniRule"/>
</dbReference>
<protein>
    <submittedName>
        <fullName evidence="7">Cancer-related nucleoside-triphosphatase</fullName>
    </submittedName>
</protein>
<evidence type="ECO:0000256" key="2">
    <source>
        <dbReference type="ARBA" id="ARBA00022801"/>
    </source>
</evidence>
<feature type="compositionally biased region" description="Basic and acidic residues" evidence="5">
    <location>
        <begin position="100"/>
        <end position="115"/>
    </location>
</feature>
<organism evidence="7 8">
    <name type="scientific">Carex littledalei</name>
    <dbReference type="NCBI Taxonomy" id="544730"/>
    <lineage>
        <taxon>Eukaryota</taxon>
        <taxon>Viridiplantae</taxon>
        <taxon>Streptophyta</taxon>
        <taxon>Embryophyta</taxon>
        <taxon>Tracheophyta</taxon>
        <taxon>Spermatophyta</taxon>
        <taxon>Magnoliopsida</taxon>
        <taxon>Liliopsida</taxon>
        <taxon>Poales</taxon>
        <taxon>Cyperaceae</taxon>
        <taxon>Cyperoideae</taxon>
        <taxon>Cariceae</taxon>
        <taxon>Carex</taxon>
        <taxon>Carex subgen. Euthyceras</taxon>
    </lineage>
</organism>
<dbReference type="InterPro" id="IPR009071">
    <property type="entry name" value="HMG_box_dom"/>
</dbReference>
<dbReference type="SMART" id="SM00398">
    <property type="entry name" value="HMG"/>
    <property type="match status" value="1"/>
</dbReference>
<dbReference type="PANTHER" id="PTHR43146:SF1">
    <property type="entry name" value="CANCER-RELATED NUCLEOSIDE-TRIPHOSPHATASE"/>
    <property type="match status" value="1"/>
</dbReference>
<evidence type="ECO:0000256" key="5">
    <source>
        <dbReference type="SAM" id="MobiDB-lite"/>
    </source>
</evidence>
<feature type="region of interest" description="Disordered" evidence="5">
    <location>
        <begin position="1"/>
        <end position="29"/>
    </location>
</feature>
<dbReference type="GO" id="GO:0005634">
    <property type="term" value="C:nucleus"/>
    <property type="evidence" value="ECO:0007669"/>
    <property type="project" value="UniProtKB-UniRule"/>
</dbReference>
<accession>A0A833VEX6</accession>
<keyword evidence="3" id="KW-0067">ATP-binding</keyword>
<proteinExistence type="predicted"/>
<dbReference type="InterPro" id="IPR036910">
    <property type="entry name" value="HMG_box_dom_sf"/>
</dbReference>
<comment type="caution">
    <text evidence="7">The sequence shown here is derived from an EMBL/GenBank/DDBJ whole genome shotgun (WGS) entry which is preliminary data.</text>
</comment>
<dbReference type="PANTHER" id="PTHR43146">
    <property type="entry name" value="CANCER-RELATED NUCLEOSIDE-TRIPHOSPHATASE"/>
    <property type="match status" value="1"/>
</dbReference>
<evidence type="ECO:0000256" key="4">
    <source>
        <dbReference type="PROSITE-ProRule" id="PRU00267"/>
    </source>
</evidence>
<keyword evidence="1" id="KW-0547">Nucleotide-binding</keyword>
<evidence type="ECO:0000313" key="8">
    <source>
        <dbReference type="Proteomes" id="UP000623129"/>
    </source>
</evidence>